<keyword evidence="1" id="KW-0732">Signal</keyword>
<feature type="chain" id="PRO_5043867300" evidence="1">
    <location>
        <begin position="29"/>
        <end position="127"/>
    </location>
</feature>
<keyword evidence="3" id="KW-1185">Reference proteome</keyword>
<evidence type="ECO:0000313" key="2">
    <source>
        <dbReference type="EMBL" id="KAK9932731.1"/>
    </source>
</evidence>
<accession>A0AAW1X6X3</accession>
<organism evidence="2 3">
    <name type="scientific">Rubus argutus</name>
    <name type="common">Southern blackberry</name>
    <dbReference type="NCBI Taxonomy" id="59490"/>
    <lineage>
        <taxon>Eukaryota</taxon>
        <taxon>Viridiplantae</taxon>
        <taxon>Streptophyta</taxon>
        <taxon>Embryophyta</taxon>
        <taxon>Tracheophyta</taxon>
        <taxon>Spermatophyta</taxon>
        <taxon>Magnoliopsida</taxon>
        <taxon>eudicotyledons</taxon>
        <taxon>Gunneridae</taxon>
        <taxon>Pentapetalae</taxon>
        <taxon>rosids</taxon>
        <taxon>fabids</taxon>
        <taxon>Rosales</taxon>
        <taxon>Rosaceae</taxon>
        <taxon>Rosoideae</taxon>
        <taxon>Rosoideae incertae sedis</taxon>
        <taxon>Rubus</taxon>
    </lineage>
</organism>
<dbReference type="Proteomes" id="UP001457282">
    <property type="component" value="Unassembled WGS sequence"/>
</dbReference>
<feature type="signal peptide" evidence="1">
    <location>
        <begin position="1"/>
        <end position="28"/>
    </location>
</feature>
<dbReference type="EMBL" id="JBEDUW010000004">
    <property type="protein sequence ID" value="KAK9932731.1"/>
    <property type="molecule type" value="Genomic_DNA"/>
</dbReference>
<name>A0AAW1X6X3_RUBAR</name>
<reference evidence="2 3" key="1">
    <citation type="journal article" date="2023" name="G3 (Bethesda)">
        <title>A chromosome-length genome assembly and annotation of blackberry (Rubus argutus, cv. 'Hillquist').</title>
        <authorList>
            <person name="Bruna T."/>
            <person name="Aryal R."/>
            <person name="Dudchenko O."/>
            <person name="Sargent D.J."/>
            <person name="Mead D."/>
            <person name="Buti M."/>
            <person name="Cavallini A."/>
            <person name="Hytonen T."/>
            <person name="Andres J."/>
            <person name="Pham M."/>
            <person name="Weisz D."/>
            <person name="Mascagni F."/>
            <person name="Usai G."/>
            <person name="Natali L."/>
            <person name="Bassil N."/>
            <person name="Fernandez G.E."/>
            <person name="Lomsadze A."/>
            <person name="Armour M."/>
            <person name="Olukolu B."/>
            <person name="Poorten T."/>
            <person name="Britton C."/>
            <person name="Davik J."/>
            <person name="Ashrafi H."/>
            <person name="Aiden E.L."/>
            <person name="Borodovsky M."/>
            <person name="Worthington M."/>
        </authorList>
    </citation>
    <scope>NUCLEOTIDE SEQUENCE [LARGE SCALE GENOMIC DNA]</scope>
    <source>
        <strain evidence="2">PI 553951</strain>
    </source>
</reference>
<sequence length="127" mass="14177">MSLSSLDLASTLVAVAYFLIQLQQPSYCRRFGRFTKSPIGGDSQTEKRNFEYYIELADCDPLCACFLRLQFHISISFLGMLISHKTVQLETPGMKFMVALDTAVTKFGCLVKEHGLIDQLTGESLGI</sequence>
<evidence type="ECO:0000313" key="3">
    <source>
        <dbReference type="Proteomes" id="UP001457282"/>
    </source>
</evidence>
<comment type="caution">
    <text evidence="2">The sequence shown here is derived from an EMBL/GenBank/DDBJ whole genome shotgun (WGS) entry which is preliminary data.</text>
</comment>
<gene>
    <name evidence="2" type="ORF">M0R45_019955</name>
</gene>
<protein>
    <submittedName>
        <fullName evidence="2">Uncharacterized protein</fullName>
    </submittedName>
</protein>
<evidence type="ECO:0000256" key="1">
    <source>
        <dbReference type="SAM" id="SignalP"/>
    </source>
</evidence>
<proteinExistence type="predicted"/>
<dbReference type="AlphaFoldDB" id="A0AAW1X6X3"/>